<dbReference type="GeneID" id="5326411"/>
<sequence>MGLQAMHLIVLFIFLLIGLELIGQLKRKYLVNKLISLKKELKMEENNNSENEYNKNLIKNIDDKCINLISEDKLLDTKEVRRSLTIIMTILYIYTLFEPVDEKIFSSVQMIFGIVIAFYFGSRAIEGGLKIYEKFKKLK</sequence>
<name>A6UWC5_META3</name>
<accession>A6UWC5</accession>
<evidence type="ECO:0000313" key="3">
    <source>
        <dbReference type="Proteomes" id="UP000001106"/>
    </source>
</evidence>
<reference evidence="2" key="1">
    <citation type="submission" date="2007-06" db="EMBL/GenBank/DDBJ databases">
        <title>Complete sequence of Methanococcus aeolicus Nankai-3.</title>
        <authorList>
            <consortium name="US DOE Joint Genome Institute"/>
            <person name="Copeland A."/>
            <person name="Lucas S."/>
            <person name="Lapidus A."/>
            <person name="Barry K."/>
            <person name="Glavina del Rio T."/>
            <person name="Dalin E."/>
            <person name="Tice H."/>
            <person name="Pitluck S."/>
            <person name="Chain P."/>
            <person name="Malfatti S."/>
            <person name="Shin M."/>
            <person name="Vergez L."/>
            <person name="Schmutz J."/>
            <person name="Larimer F."/>
            <person name="Land M."/>
            <person name="Hauser L."/>
            <person name="Kyrpides N."/>
            <person name="Lykidis A."/>
            <person name="Sieprawska-Lupa M."/>
            <person name="Whitman W.B."/>
            <person name="Richardson P."/>
        </authorList>
    </citation>
    <scope>NUCLEOTIDE SEQUENCE [LARGE SCALE GENOMIC DNA]</scope>
    <source>
        <strain evidence="2">Nankai-3</strain>
    </source>
</reference>
<feature type="transmembrane region" description="Helical" evidence="1">
    <location>
        <begin position="80"/>
        <end position="97"/>
    </location>
</feature>
<dbReference type="eggNOG" id="arCOG10171">
    <property type="taxonomic scope" value="Archaea"/>
</dbReference>
<proteinExistence type="predicted"/>
<protein>
    <submittedName>
        <fullName evidence="2">Uncharacterized protein</fullName>
    </submittedName>
</protein>
<dbReference type="AlphaFoldDB" id="A6UWC5"/>
<dbReference type="HOGENOM" id="CLU_1840543_0_0_2"/>
<dbReference type="Proteomes" id="UP000001106">
    <property type="component" value="Chromosome"/>
</dbReference>
<dbReference type="STRING" id="419665.Maeo_1221"/>
<dbReference type="EMBL" id="CP000743">
    <property type="protein sequence ID" value="ABR56797.1"/>
    <property type="molecule type" value="Genomic_DNA"/>
</dbReference>
<keyword evidence="1" id="KW-0812">Transmembrane</keyword>
<organism evidence="2 3">
    <name type="scientific">Methanococcus aeolicus (strain ATCC BAA-1280 / DSM 17508 / OCM 812 / Nankai-3)</name>
    <dbReference type="NCBI Taxonomy" id="419665"/>
    <lineage>
        <taxon>Archaea</taxon>
        <taxon>Methanobacteriati</taxon>
        <taxon>Methanobacteriota</taxon>
        <taxon>Methanomada group</taxon>
        <taxon>Methanococci</taxon>
        <taxon>Methanococcales</taxon>
        <taxon>Methanococcaceae</taxon>
        <taxon>Methanococcus</taxon>
    </lineage>
</organism>
<keyword evidence="1" id="KW-1133">Transmembrane helix</keyword>
<keyword evidence="3" id="KW-1185">Reference proteome</keyword>
<dbReference type="KEGG" id="mae:Maeo_1221"/>
<evidence type="ECO:0000256" key="1">
    <source>
        <dbReference type="SAM" id="Phobius"/>
    </source>
</evidence>
<feature type="transmembrane region" description="Helical" evidence="1">
    <location>
        <begin position="6"/>
        <end position="23"/>
    </location>
</feature>
<evidence type="ECO:0000313" key="2">
    <source>
        <dbReference type="EMBL" id="ABR56797.1"/>
    </source>
</evidence>
<feature type="transmembrane region" description="Helical" evidence="1">
    <location>
        <begin position="103"/>
        <end position="121"/>
    </location>
</feature>
<dbReference type="RefSeq" id="WP_011973929.1">
    <property type="nucleotide sequence ID" value="NC_009635.1"/>
</dbReference>
<gene>
    <name evidence="2" type="ordered locus">Maeo_1221</name>
</gene>
<keyword evidence="1" id="KW-0472">Membrane</keyword>